<organism evidence="1 2">
    <name type="scientific">Halorubrum vacuolatum</name>
    <name type="common">Natronobacterium vacuolatum</name>
    <dbReference type="NCBI Taxonomy" id="63740"/>
    <lineage>
        <taxon>Archaea</taxon>
        <taxon>Methanobacteriati</taxon>
        <taxon>Methanobacteriota</taxon>
        <taxon>Stenosarchaea group</taxon>
        <taxon>Halobacteria</taxon>
        <taxon>Halobacteriales</taxon>
        <taxon>Haloferacaceae</taxon>
        <taxon>Halorubrum</taxon>
    </lineage>
</organism>
<evidence type="ECO:0000313" key="1">
    <source>
        <dbReference type="EMBL" id="SNR70967.1"/>
    </source>
</evidence>
<dbReference type="Proteomes" id="UP000198397">
    <property type="component" value="Unassembled WGS sequence"/>
</dbReference>
<protein>
    <submittedName>
        <fullName evidence="1">Uncharacterized protein</fullName>
    </submittedName>
</protein>
<dbReference type="OrthoDB" id="346503at2157"/>
<dbReference type="AlphaFoldDB" id="A0A238YIL3"/>
<accession>A0A238YIL3</accession>
<gene>
    <name evidence="1" type="ORF">SAMN06264855_1492</name>
</gene>
<proteinExistence type="predicted"/>
<reference evidence="1 2" key="1">
    <citation type="submission" date="2017-06" db="EMBL/GenBank/DDBJ databases">
        <authorList>
            <person name="Kim H.J."/>
            <person name="Triplett B.A."/>
        </authorList>
    </citation>
    <scope>NUCLEOTIDE SEQUENCE [LARGE SCALE GENOMIC DNA]</scope>
    <source>
        <strain evidence="1 2">DSM 8800</strain>
    </source>
</reference>
<keyword evidence="2" id="KW-1185">Reference proteome</keyword>
<dbReference type="RefSeq" id="WP_089386108.1">
    <property type="nucleotide sequence ID" value="NZ_FZNQ01000049.1"/>
</dbReference>
<evidence type="ECO:0000313" key="2">
    <source>
        <dbReference type="Proteomes" id="UP000198397"/>
    </source>
</evidence>
<name>A0A238YIL3_HALVU</name>
<dbReference type="EMBL" id="FZNQ01000049">
    <property type="protein sequence ID" value="SNR70967.1"/>
    <property type="molecule type" value="Genomic_DNA"/>
</dbReference>
<sequence length="139" mass="17111">MGLIQRLRDRFGKQKRSVQYEVQVMTQKGGWKRHQPFHWDGRYGRPDHDDDYLITTPGRYREIRRVDGRIDEELWRYETPDAEAHYQREREREKVEELSVEKILDELQERDEITELDRSELMHEVRLRILEMQIEQNNS</sequence>